<dbReference type="AlphaFoldDB" id="A0A9D1KFT5"/>
<proteinExistence type="predicted"/>
<name>A0A9D1KFT5_9FIRM</name>
<dbReference type="SUPFAM" id="SSF53448">
    <property type="entry name" value="Nucleotide-diphospho-sugar transferases"/>
    <property type="match status" value="1"/>
</dbReference>
<protein>
    <submittedName>
        <fullName evidence="4">Glycosyltransferase family 2 protein</fullName>
    </submittedName>
</protein>
<dbReference type="PANTHER" id="PTHR22916">
    <property type="entry name" value="GLYCOSYLTRANSFERASE"/>
    <property type="match status" value="1"/>
</dbReference>
<accession>A0A9D1KFT5</accession>
<evidence type="ECO:0000256" key="1">
    <source>
        <dbReference type="ARBA" id="ARBA00022676"/>
    </source>
</evidence>
<comment type="caution">
    <text evidence="4">The sequence shown here is derived from an EMBL/GenBank/DDBJ whole genome shotgun (WGS) entry which is preliminary data.</text>
</comment>
<dbReference type="InterPro" id="IPR001173">
    <property type="entry name" value="Glyco_trans_2-like"/>
</dbReference>
<evidence type="ECO:0000313" key="4">
    <source>
        <dbReference type="EMBL" id="HIT42234.1"/>
    </source>
</evidence>
<keyword evidence="2" id="KW-0808">Transferase</keyword>
<dbReference type="Pfam" id="PF00535">
    <property type="entry name" value="Glycos_transf_2"/>
    <property type="match status" value="1"/>
</dbReference>
<dbReference type="InterPro" id="IPR029044">
    <property type="entry name" value="Nucleotide-diphossugar_trans"/>
</dbReference>
<organism evidence="4 5">
    <name type="scientific">Candidatus Caccovicinus merdipullorum</name>
    <dbReference type="NCBI Taxonomy" id="2840724"/>
    <lineage>
        <taxon>Bacteria</taxon>
        <taxon>Bacillati</taxon>
        <taxon>Bacillota</taxon>
        <taxon>Clostridia</taxon>
        <taxon>Eubacteriales</taxon>
        <taxon>Candidatus Caccovicinus</taxon>
    </lineage>
</organism>
<dbReference type="GO" id="GO:0016757">
    <property type="term" value="F:glycosyltransferase activity"/>
    <property type="evidence" value="ECO:0007669"/>
    <property type="project" value="UniProtKB-KW"/>
</dbReference>
<evidence type="ECO:0000313" key="5">
    <source>
        <dbReference type="Proteomes" id="UP000886860"/>
    </source>
</evidence>
<sequence length="342" mass="40390">MKLLSVAIPCYNSENYMRHCIQTLLTGGPEIEILIVDDGSAKDRTAQIADEYAARYPDICRAIHQENGGHGEAVNTGLRNATGTFFKVVDSDDWVNEEAFQEILSVLRRYQEPESEENALDMLVSNFVYEKQGAKRKKVMNYRTAFPKDQLFDWENVRFFMKGQYILMHSVIYRTSMLRQCGLELPKHTFYVDNIFVYQPLPHVRKMYYLDVNFYRYFIGREDQSVNEKVMIGRIDQQILVTRLMLNYYDVLKIQPRKLRRYMISYLEIMMTISSMLAIQSETPENLKKKKELWQYLRKTNFPLFMRLRWGFLGQGVNLPGKGGRKIFSVCYKITRKFYGFN</sequence>
<dbReference type="Gene3D" id="3.90.550.10">
    <property type="entry name" value="Spore Coat Polysaccharide Biosynthesis Protein SpsA, Chain A"/>
    <property type="match status" value="1"/>
</dbReference>
<reference evidence="4" key="1">
    <citation type="submission" date="2020-10" db="EMBL/GenBank/DDBJ databases">
        <authorList>
            <person name="Gilroy R."/>
        </authorList>
    </citation>
    <scope>NUCLEOTIDE SEQUENCE</scope>
    <source>
        <strain evidence="4">CHK123-3438</strain>
    </source>
</reference>
<dbReference type="PANTHER" id="PTHR22916:SF51">
    <property type="entry name" value="GLYCOSYLTRANSFERASE EPSH-RELATED"/>
    <property type="match status" value="1"/>
</dbReference>
<evidence type="ECO:0000256" key="2">
    <source>
        <dbReference type="ARBA" id="ARBA00022679"/>
    </source>
</evidence>
<reference evidence="4" key="2">
    <citation type="journal article" date="2021" name="PeerJ">
        <title>Extensive microbial diversity within the chicken gut microbiome revealed by metagenomics and culture.</title>
        <authorList>
            <person name="Gilroy R."/>
            <person name="Ravi A."/>
            <person name="Getino M."/>
            <person name="Pursley I."/>
            <person name="Horton D.L."/>
            <person name="Alikhan N.F."/>
            <person name="Baker D."/>
            <person name="Gharbi K."/>
            <person name="Hall N."/>
            <person name="Watson M."/>
            <person name="Adriaenssens E.M."/>
            <person name="Foster-Nyarko E."/>
            <person name="Jarju S."/>
            <person name="Secka A."/>
            <person name="Antonio M."/>
            <person name="Oren A."/>
            <person name="Chaudhuri R.R."/>
            <person name="La Ragione R."/>
            <person name="Hildebrand F."/>
            <person name="Pallen M.J."/>
        </authorList>
    </citation>
    <scope>NUCLEOTIDE SEQUENCE</scope>
    <source>
        <strain evidence="4">CHK123-3438</strain>
    </source>
</reference>
<keyword evidence="1" id="KW-0328">Glycosyltransferase</keyword>
<evidence type="ECO:0000259" key="3">
    <source>
        <dbReference type="Pfam" id="PF00535"/>
    </source>
</evidence>
<dbReference type="EMBL" id="DVKS01000157">
    <property type="protein sequence ID" value="HIT42234.1"/>
    <property type="molecule type" value="Genomic_DNA"/>
</dbReference>
<dbReference type="CDD" id="cd00761">
    <property type="entry name" value="Glyco_tranf_GTA_type"/>
    <property type="match status" value="1"/>
</dbReference>
<dbReference type="Proteomes" id="UP000886860">
    <property type="component" value="Unassembled WGS sequence"/>
</dbReference>
<feature type="domain" description="Glycosyltransferase 2-like" evidence="3">
    <location>
        <begin position="5"/>
        <end position="109"/>
    </location>
</feature>
<gene>
    <name evidence="4" type="ORF">IAB60_09110</name>
</gene>